<dbReference type="EMBL" id="JAEKFT010000013">
    <property type="protein sequence ID" value="MBT0962061.1"/>
    <property type="molecule type" value="Genomic_DNA"/>
</dbReference>
<dbReference type="AlphaFoldDB" id="A0A944DBN5"/>
<keyword evidence="3" id="KW-1185">Reference proteome</keyword>
<evidence type="ECO:0000313" key="3">
    <source>
        <dbReference type="Proteomes" id="UP000694660"/>
    </source>
</evidence>
<dbReference type="Gene3D" id="3.30.2010.10">
    <property type="entry name" value="Metalloproteases ('zincins'), catalytic domain"/>
    <property type="match status" value="1"/>
</dbReference>
<sequence>MSAALRSEHHIELQGRPVGYRLRRSARRTLALTVDGRGLSVAAPLRAPHAAVEAFLRANDRWVIDKLTALAERPQPVRLAVVDGLQFPVLGVPCRLALSRGRTEVRWLAAAGGDEAGLQLRCTARQSPAECLRRALQARALAYFEGRVAEFALRIGVSVPPVGLTQARTRWGSCSARGIRLHWRLIHLPAELIDYVVAHEVAHCVHMNHSPRFWALVGQVIPDLAGRRARLRQQGRTLPEFIDADAAPTHP</sequence>
<accession>A0A944DBN5</accession>
<organism evidence="2 3">
    <name type="scientific">Denitromonas iodatirespirans</name>
    <dbReference type="NCBI Taxonomy" id="2795389"/>
    <lineage>
        <taxon>Bacteria</taxon>
        <taxon>Pseudomonadati</taxon>
        <taxon>Pseudomonadota</taxon>
        <taxon>Betaproteobacteria</taxon>
        <taxon>Rhodocyclales</taxon>
        <taxon>Zoogloeaceae</taxon>
        <taxon>Denitromonas</taxon>
    </lineage>
</organism>
<name>A0A944DBN5_DENI1</name>
<evidence type="ECO:0000259" key="1">
    <source>
        <dbReference type="Pfam" id="PF01863"/>
    </source>
</evidence>
<dbReference type="PANTHER" id="PTHR30399">
    <property type="entry name" value="UNCHARACTERIZED PROTEIN YGJP"/>
    <property type="match status" value="1"/>
</dbReference>
<reference evidence="3" key="1">
    <citation type="journal article" date="2022" name="ISME J.">
        <title>Genetic and phylogenetic analysis of dissimilatory iodate-reducing bacteria identifies potential niches across the world's oceans.</title>
        <authorList>
            <person name="Reyes-Umana V."/>
            <person name="Henning Z."/>
            <person name="Lee K."/>
            <person name="Barnum T.P."/>
            <person name="Coates J.D."/>
        </authorList>
    </citation>
    <scope>NUCLEOTIDE SEQUENCE [LARGE SCALE GENOMIC DNA]</scope>
    <source>
        <strain evidence="3">IR12</strain>
    </source>
</reference>
<dbReference type="RefSeq" id="WP_214361845.1">
    <property type="nucleotide sequence ID" value="NZ_JAEKFT010000013.1"/>
</dbReference>
<dbReference type="InterPro" id="IPR053136">
    <property type="entry name" value="UTP_pyrophosphatase-like"/>
</dbReference>
<dbReference type="Pfam" id="PF01863">
    <property type="entry name" value="YgjP-like"/>
    <property type="match status" value="1"/>
</dbReference>
<dbReference type="PANTHER" id="PTHR30399:SF1">
    <property type="entry name" value="UTP PYROPHOSPHATASE"/>
    <property type="match status" value="1"/>
</dbReference>
<comment type="caution">
    <text evidence="2">The sequence shown here is derived from an EMBL/GenBank/DDBJ whole genome shotgun (WGS) entry which is preliminary data.</text>
</comment>
<protein>
    <submittedName>
        <fullName evidence="2">M48 family metallopeptidase</fullName>
    </submittedName>
</protein>
<dbReference type="CDD" id="cd07344">
    <property type="entry name" value="M48_yhfN_like"/>
    <property type="match status" value="1"/>
</dbReference>
<gene>
    <name evidence="2" type="ORF">I8J34_12850</name>
</gene>
<evidence type="ECO:0000313" key="2">
    <source>
        <dbReference type="EMBL" id="MBT0962061.1"/>
    </source>
</evidence>
<feature type="domain" description="YgjP-like metallopeptidase" evidence="1">
    <location>
        <begin position="28"/>
        <end position="233"/>
    </location>
</feature>
<proteinExistence type="predicted"/>
<dbReference type="Proteomes" id="UP000694660">
    <property type="component" value="Unassembled WGS sequence"/>
</dbReference>
<dbReference type="InterPro" id="IPR002725">
    <property type="entry name" value="YgjP-like_metallopeptidase"/>
</dbReference>